<dbReference type="InterPro" id="IPR004298">
    <property type="entry name" value="Nicotian_synth"/>
</dbReference>
<dbReference type="SUPFAM" id="SSF53335">
    <property type="entry name" value="S-adenosyl-L-methionine-dependent methyltransferases"/>
    <property type="match status" value="1"/>
</dbReference>
<dbReference type="GO" id="GO:0030410">
    <property type="term" value="F:nicotianamine synthase activity"/>
    <property type="evidence" value="ECO:0007669"/>
    <property type="project" value="InterPro"/>
</dbReference>
<dbReference type="EMBL" id="SLYC01000009">
    <property type="protein sequence ID" value="TCQ03473.1"/>
    <property type="molecule type" value="Genomic_DNA"/>
</dbReference>
<dbReference type="AlphaFoldDB" id="A0A4R2U6U6"/>
<evidence type="ECO:0000313" key="2">
    <source>
        <dbReference type="Proteomes" id="UP000295504"/>
    </source>
</evidence>
<keyword evidence="2" id="KW-1185">Reference proteome</keyword>
<reference evidence="1 2" key="1">
    <citation type="submission" date="2019-03" db="EMBL/GenBank/DDBJ databases">
        <title>Genomic Encyclopedia of Type Strains, Phase IV (KMG-IV): sequencing the most valuable type-strain genomes for metagenomic binning, comparative biology and taxonomic classification.</title>
        <authorList>
            <person name="Goeker M."/>
        </authorList>
    </citation>
    <scope>NUCLEOTIDE SEQUENCE [LARGE SCALE GENOMIC DNA]</scope>
    <source>
        <strain evidence="1 2">DSM 100013</strain>
    </source>
</reference>
<dbReference type="GO" id="GO:0030418">
    <property type="term" value="P:nicotianamine biosynthetic process"/>
    <property type="evidence" value="ECO:0007669"/>
    <property type="project" value="InterPro"/>
</dbReference>
<comment type="caution">
    <text evidence="1">The sequence shown here is derived from an EMBL/GenBank/DDBJ whole genome shotgun (WGS) entry which is preliminary data.</text>
</comment>
<name>A0A4R2U6U6_9FIRM</name>
<dbReference type="RefSeq" id="WP_132848018.1">
    <property type="nucleotide sequence ID" value="NZ_CP058648.1"/>
</dbReference>
<gene>
    <name evidence="1" type="ORF">EDD79_100953</name>
</gene>
<dbReference type="InterPro" id="IPR029063">
    <property type="entry name" value="SAM-dependent_MTases_sf"/>
</dbReference>
<sequence>MDLVSVFTKKLEILSSFFPGLIGFYKWYYEKIVDEEISLGCISENDRVLVIGGGPFPCTAIEIARKTKAKIHIVDKDPVAVNSACNLIKKLNLEKQICITCTQGQEVDTEDYSVIHVAQQVYPKEAVLVNLLKKTKIGTRILLRSRARGLDSFYNRNCNLCLATDCKEIKQGKYSEKRTFLITKLGRGNEDEVKIKKDNTISDRAHNDIRDIKAC</sequence>
<protein>
    <submittedName>
        <fullName evidence="1">Nicotianamine synthase-like protein</fullName>
    </submittedName>
</protein>
<organism evidence="1 2">
    <name type="scientific">Serpentinicella alkaliphila</name>
    <dbReference type="NCBI Taxonomy" id="1734049"/>
    <lineage>
        <taxon>Bacteria</taxon>
        <taxon>Bacillati</taxon>
        <taxon>Bacillota</taxon>
        <taxon>Clostridia</taxon>
        <taxon>Peptostreptococcales</taxon>
        <taxon>Natronincolaceae</taxon>
        <taxon>Serpentinicella</taxon>
    </lineage>
</organism>
<dbReference type="Gene3D" id="3.40.50.150">
    <property type="entry name" value="Vaccinia Virus protein VP39"/>
    <property type="match status" value="1"/>
</dbReference>
<dbReference type="Pfam" id="PF03059">
    <property type="entry name" value="NAS"/>
    <property type="match status" value="1"/>
</dbReference>
<dbReference type="OrthoDB" id="1956540at2"/>
<evidence type="ECO:0000313" key="1">
    <source>
        <dbReference type="EMBL" id="TCQ03473.1"/>
    </source>
</evidence>
<dbReference type="Proteomes" id="UP000295504">
    <property type="component" value="Unassembled WGS sequence"/>
</dbReference>
<proteinExistence type="predicted"/>
<accession>A0A4R2U6U6</accession>